<evidence type="ECO:0000256" key="1">
    <source>
        <dbReference type="SAM" id="MobiDB-lite"/>
    </source>
</evidence>
<dbReference type="RefSeq" id="WP_354601014.1">
    <property type="nucleotide sequence ID" value="NZ_JBEWZI010000009.1"/>
</dbReference>
<evidence type="ECO:0000313" key="3">
    <source>
        <dbReference type="Proteomes" id="UP001549691"/>
    </source>
</evidence>
<reference evidence="2 3" key="1">
    <citation type="submission" date="2024-07" db="EMBL/GenBank/DDBJ databases">
        <title>Uliginosibacterium flavum JJ3220;KACC:17644.</title>
        <authorList>
            <person name="Kim M.K."/>
        </authorList>
    </citation>
    <scope>NUCLEOTIDE SEQUENCE [LARGE SCALE GENOMIC DNA]</scope>
    <source>
        <strain evidence="2 3">KACC:17644</strain>
    </source>
</reference>
<feature type="region of interest" description="Disordered" evidence="1">
    <location>
        <begin position="188"/>
        <end position="283"/>
    </location>
</feature>
<dbReference type="Proteomes" id="UP001549691">
    <property type="component" value="Unassembled WGS sequence"/>
</dbReference>
<gene>
    <name evidence="2" type="ORF">ABXR19_10190</name>
</gene>
<comment type="caution">
    <text evidence="2">The sequence shown here is derived from an EMBL/GenBank/DDBJ whole genome shotgun (WGS) entry which is preliminary data.</text>
</comment>
<evidence type="ECO:0000313" key="2">
    <source>
        <dbReference type="EMBL" id="MET7014556.1"/>
    </source>
</evidence>
<keyword evidence="3" id="KW-1185">Reference proteome</keyword>
<proteinExistence type="predicted"/>
<protein>
    <submittedName>
        <fullName evidence="2">DUF4350 domain-containing protein</fullName>
    </submittedName>
</protein>
<name>A0ABV2TKV3_9RHOO</name>
<organism evidence="2 3">
    <name type="scientific">Uliginosibacterium flavum</name>
    <dbReference type="NCBI Taxonomy" id="1396831"/>
    <lineage>
        <taxon>Bacteria</taxon>
        <taxon>Pseudomonadati</taxon>
        <taxon>Pseudomonadota</taxon>
        <taxon>Betaproteobacteria</taxon>
        <taxon>Rhodocyclales</taxon>
        <taxon>Zoogloeaceae</taxon>
        <taxon>Uliginosibacterium</taxon>
    </lineage>
</organism>
<feature type="compositionally biased region" description="Low complexity" evidence="1">
    <location>
        <begin position="230"/>
        <end position="253"/>
    </location>
</feature>
<accession>A0ABV2TKV3</accession>
<sequence length="492" mass="53394">MNKARLILIAALLVLLGALGWYLYDNLTWHATTKRTGYSKEALRNDYHAGMLLLSRLGYPAERSEDLTRLNDLASDSTLLLSGHESFADPALRAKLLGWIERGGHLVLPLAEQDDKDPLLAALGVNLRGNLSYAEEERALLIEGRHLKLKLRHTPVFDLDDNAIWSVDLHGSFPESSDDEEARIFTVGEAPSGGSHSQGGSGTCPAPATAQSTPDETAAPVGLAPHPETAGLAPAPIGLAGEAQPAPEAQAAGDVDEAEAESETEPEVDIDSDSSVTDESAEAGEVTSIYARFRHGKGYVTVGDFSPFDNDSLAKADHAPFFIRLLSLPEGKRPVLMLFAPDYPGLLEWLAAHAPEALLALAILIIAGLRRVAPRFGPLLPEPAPVRPGLGEHLAASGHFLLKQRAYEPLIAPLREDVLRQLEALQHRHPEIDSREALGEHLTGIKAGEIHRALTPEPDSHHEFLRRCQTLALLRDHCKRLRQPTLDSRTQP</sequence>
<dbReference type="EMBL" id="JBEWZI010000009">
    <property type="protein sequence ID" value="MET7014556.1"/>
    <property type="molecule type" value="Genomic_DNA"/>
</dbReference>
<feature type="compositionally biased region" description="Acidic residues" evidence="1">
    <location>
        <begin position="254"/>
        <end position="272"/>
    </location>
</feature>